<evidence type="ECO:0000313" key="1">
    <source>
        <dbReference type="EMBL" id="CAK5055536.1"/>
    </source>
</evidence>
<gene>
    <name evidence="1" type="ORF">MENTE1834_LOCUS14663</name>
</gene>
<comment type="caution">
    <text evidence="1">The sequence shown here is derived from an EMBL/GenBank/DDBJ whole genome shotgun (WGS) entry which is preliminary data.</text>
</comment>
<name>A0ACB0YNM4_MELEN</name>
<organism evidence="1 2">
    <name type="scientific">Meloidogyne enterolobii</name>
    <name type="common">Root-knot nematode worm</name>
    <name type="synonym">Meloidogyne mayaguensis</name>
    <dbReference type="NCBI Taxonomy" id="390850"/>
    <lineage>
        <taxon>Eukaryota</taxon>
        <taxon>Metazoa</taxon>
        <taxon>Ecdysozoa</taxon>
        <taxon>Nematoda</taxon>
        <taxon>Chromadorea</taxon>
        <taxon>Rhabditida</taxon>
        <taxon>Tylenchina</taxon>
        <taxon>Tylenchomorpha</taxon>
        <taxon>Tylenchoidea</taxon>
        <taxon>Meloidogynidae</taxon>
        <taxon>Meloidogyninae</taxon>
        <taxon>Meloidogyne</taxon>
    </lineage>
</organism>
<protein>
    <submittedName>
        <fullName evidence="1">Uncharacterized protein</fullName>
    </submittedName>
</protein>
<accession>A0ACB0YNM4</accession>
<dbReference type="Proteomes" id="UP001497535">
    <property type="component" value="Unassembled WGS sequence"/>
</dbReference>
<sequence>MASLHIKSKFDSEFRRFSLPINTENFMSYLEFRGFIETIHSLHNIPFTLSYTSYSGDLLPITNNDNFRKSLESSRPYLQLLIQRKGESWEEKYGYGTESADKRRRGLASVLIPSNAGRDKRNYNISNPEDFRQVAQVIDVDIVPVTHRRVRLCKYGSNDRSLGFYIRDGTSLRMTSQGPIKCDGIFISRLLDGGLASSTGLLGVGDEVVEVNGIEVHGKTLDQVADMMVANAHNLIITIKPANQRNSLQRTGKNRNSGYQDETQNLSAFTNDKMPITNGSGGRVYPANQQITQIQTSNNNNIKHFQSQNERQKQQQLYEEDNDDDEGEEEEEDEIVDHTKTALKIR</sequence>
<reference evidence="1" key="1">
    <citation type="submission" date="2023-11" db="EMBL/GenBank/DDBJ databases">
        <authorList>
            <person name="Poullet M."/>
        </authorList>
    </citation>
    <scope>NUCLEOTIDE SEQUENCE</scope>
    <source>
        <strain evidence="1">E1834</strain>
    </source>
</reference>
<proteinExistence type="predicted"/>
<keyword evidence="2" id="KW-1185">Reference proteome</keyword>
<dbReference type="EMBL" id="CAVMJV010000016">
    <property type="protein sequence ID" value="CAK5055536.1"/>
    <property type="molecule type" value="Genomic_DNA"/>
</dbReference>
<evidence type="ECO:0000313" key="2">
    <source>
        <dbReference type="Proteomes" id="UP001497535"/>
    </source>
</evidence>